<dbReference type="PROSITE" id="PS51354">
    <property type="entry name" value="GLUTAREDOXIN_2"/>
    <property type="match status" value="1"/>
</dbReference>
<evidence type="ECO:0000313" key="5">
    <source>
        <dbReference type="EMBL" id="THU55125.1"/>
    </source>
</evidence>
<evidence type="ECO:0000313" key="6">
    <source>
        <dbReference type="Proteomes" id="UP000317650"/>
    </source>
</evidence>
<reference evidence="5 6" key="1">
    <citation type="journal article" date="2019" name="Nat. Plants">
        <title>Genome sequencing of Musa balbisiana reveals subgenome evolution and function divergence in polyploid bananas.</title>
        <authorList>
            <person name="Yao X."/>
        </authorList>
    </citation>
    <scope>NUCLEOTIDE SEQUENCE [LARGE SCALE GENOMIC DNA]</scope>
    <source>
        <strain evidence="6">cv. DH-PKW</strain>
        <tissue evidence="5">Leaves</tissue>
    </source>
</reference>
<gene>
    <name evidence="5" type="ORF">C4D60_Mb11t03280</name>
</gene>
<dbReference type="GO" id="GO:0005737">
    <property type="term" value="C:cytoplasm"/>
    <property type="evidence" value="ECO:0007669"/>
    <property type="project" value="TreeGrafter"/>
</dbReference>
<feature type="domain" description="Glutaredoxin" evidence="4">
    <location>
        <begin position="47"/>
        <end position="109"/>
    </location>
</feature>
<dbReference type="AlphaFoldDB" id="A0A4S8J1I4"/>
<feature type="signal peptide" evidence="3">
    <location>
        <begin position="1"/>
        <end position="27"/>
    </location>
</feature>
<proteinExistence type="inferred from homology"/>
<evidence type="ECO:0000256" key="2">
    <source>
        <dbReference type="ARBA" id="ARBA00023284"/>
    </source>
</evidence>
<sequence>MHRGRRFGITGLVVAVGLLLLGSATEADRGSNSAAAFVQNVVYSNRIAIFSKSYCPYSLRAKRVFSELQEKPFVIELDLRDDGREIQNVLLDLVGRYTVPQVFINGQHVGGSDETLDALANGQLQKLLGKSSI</sequence>
<accession>A0A4S8J1I4</accession>
<dbReference type="PRINTS" id="PR00160">
    <property type="entry name" value="GLUTAREDOXIN"/>
</dbReference>
<dbReference type="InterPro" id="IPR002109">
    <property type="entry name" value="Glutaredoxin"/>
</dbReference>
<feature type="chain" id="PRO_5020408371" description="Glutaredoxin domain-containing protein" evidence="3">
    <location>
        <begin position="28"/>
        <end position="133"/>
    </location>
</feature>
<dbReference type="Pfam" id="PF00462">
    <property type="entry name" value="Glutaredoxin"/>
    <property type="match status" value="1"/>
</dbReference>
<evidence type="ECO:0000256" key="1">
    <source>
        <dbReference type="ARBA" id="ARBA00007190"/>
    </source>
</evidence>
<dbReference type="EMBL" id="PYDT01000007">
    <property type="protein sequence ID" value="THU55125.1"/>
    <property type="molecule type" value="Genomic_DNA"/>
</dbReference>
<dbReference type="Proteomes" id="UP000317650">
    <property type="component" value="Chromosome 11"/>
</dbReference>
<dbReference type="Gene3D" id="3.40.30.10">
    <property type="entry name" value="Glutaredoxin"/>
    <property type="match status" value="1"/>
</dbReference>
<keyword evidence="3" id="KW-0732">Signal</keyword>
<organism evidence="5 6">
    <name type="scientific">Musa balbisiana</name>
    <name type="common">Banana</name>
    <dbReference type="NCBI Taxonomy" id="52838"/>
    <lineage>
        <taxon>Eukaryota</taxon>
        <taxon>Viridiplantae</taxon>
        <taxon>Streptophyta</taxon>
        <taxon>Embryophyta</taxon>
        <taxon>Tracheophyta</taxon>
        <taxon>Spermatophyta</taxon>
        <taxon>Magnoliopsida</taxon>
        <taxon>Liliopsida</taxon>
        <taxon>Zingiberales</taxon>
        <taxon>Musaceae</taxon>
        <taxon>Musa</taxon>
    </lineage>
</organism>
<dbReference type="GO" id="GO:0034599">
    <property type="term" value="P:cellular response to oxidative stress"/>
    <property type="evidence" value="ECO:0007669"/>
    <property type="project" value="TreeGrafter"/>
</dbReference>
<dbReference type="CDD" id="cd03419">
    <property type="entry name" value="GRX_GRXh_1_2_like"/>
    <property type="match status" value="1"/>
</dbReference>
<dbReference type="STRING" id="52838.A0A4S8J1I4"/>
<comment type="caution">
    <text evidence="5">The sequence shown here is derived from an EMBL/GenBank/DDBJ whole genome shotgun (WGS) entry which is preliminary data.</text>
</comment>
<dbReference type="PANTHER" id="PTHR45694">
    <property type="entry name" value="GLUTAREDOXIN 2"/>
    <property type="match status" value="1"/>
</dbReference>
<keyword evidence="2" id="KW-0676">Redox-active center</keyword>
<name>A0A4S8J1I4_MUSBA</name>
<protein>
    <recommendedName>
        <fullName evidence="4">Glutaredoxin domain-containing protein</fullName>
    </recommendedName>
</protein>
<dbReference type="FunFam" id="3.40.30.10:FF:000026">
    <property type="entry name" value="Glutaredoxin 2"/>
    <property type="match status" value="1"/>
</dbReference>
<evidence type="ECO:0000256" key="3">
    <source>
        <dbReference type="SAM" id="SignalP"/>
    </source>
</evidence>
<dbReference type="GO" id="GO:0015038">
    <property type="term" value="F:glutathione disulfide oxidoreductase activity"/>
    <property type="evidence" value="ECO:0007669"/>
    <property type="project" value="TreeGrafter"/>
</dbReference>
<dbReference type="PANTHER" id="PTHR45694:SF4">
    <property type="entry name" value="GLUTAREDOXIN-C3"/>
    <property type="match status" value="1"/>
</dbReference>
<dbReference type="InterPro" id="IPR014025">
    <property type="entry name" value="Glutaredoxin_subgr"/>
</dbReference>
<keyword evidence="6" id="KW-1185">Reference proteome</keyword>
<comment type="similarity">
    <text evidence="1">Belongs to the glutaredoxin family. CPYC subfamily.</text>
</comment>
<dbReference type="SUPFAM" id="SSF52833">
    <property type="entry name" value="Thioredoxin-like"/>
    <property type="match status" value="1"/>
</dbReference>
<evidence type="ECO:0000259" key="4">
    <source>
        <dbReference type="Pfam" id="PF00462"/>
    </source>
</evidence>
<dbReference type="InterPro" id="IPR036249">
    <property type="entry name" value="Thioredoxin-like_sf"/>
</dbReference>